<dbReference type="SUPFAM" id="SSF49899">
    <property type="entry name" value="Concanavalin A-like lectins/glucanases"/>
    <property type="match status" value="1"/>
</dbReference>
<proteinExistence type="predicted"/>
<accession>A0AA35RIN5</accession>
<reference evidence="1" key="1">
    <citation type="submission" date="2023-03" db="EMBL/GenBank/DDBJ databases">
        <authorList>
            <person name="Steffen K."/>
            <person name="Cardenas P."/>
        </authorList>
    </citation>
    <scope>NUCLEOTIDE SEQUENCE</scope>
</reference>
<organism evidence="1 2">
    <name type="scientific">Geodia barretti</name>
    <name type="common">Barrett's horny sponge</name>
    <dbReference type="NCBI Taxonomy" id="519541"/>
    <lineage>
        <taxon>Eukaryota</taxon>
        <taxon>Metazoa</taxon>
        <taxon>Porifera</taxon>
        <taxon>Demospongiae</taxon>
        <taxon>Heteroscleromorpha</taxon>
        <taxon>Tetractinellida</taxon>
        <taxon>Astrophorina</taxon>
        <taxon>Geodiidae</taxon>
        <taxon>Geodia</taxon>
    </lineage>
</organism>
<dbReference type="Gene3D" id="2.60.120.200">
    <property type="match status" value="1"/>
</dbReference>
<keyword evidence="2" id="KW-1185">Reference proteome</keyword>
<dbReference type="EMBL" id="CASHTH010001169">
    <property type="protein sequence ID" value="CAI8012194.1"/>
    <property type="molecule type" value="Genomic_DNA"/>
</dbReference>
<comment type="caution">
    <text evidence="1">The sequence shown here is derived from an EMBL/GenBank/DDBJ whole genome shotgun (WGS) entry which is preliminary data.</text>
</comment>
<dbReference type="AlphaFoldDB" id="A0AA35RIN5"/>
<evidence type="ECO:0000313" key="1">
    <source>
        <dbReference type="EMBL" id="CAI8012194.1"/>
    </source>
</evidence>
<name>A0AA35RIN5_GEOBA</name>
<dbReference type="Proteomes" id="UP001174909">
    <property type="component" value="Unassembled WGS sequence"/>
</dbReference>
<protein>
    <recommendedName>
        <fullName evidence="3">LamG domain-containing protein</fullName>
    </recommendedName>
</protein>
<evidence type="ECO:0008006" key="3">
    <source>
        <dbReference type="Google" id="ProtNLM"/>
    </source>
</evidence>
<gene>
    <name evidence="1" type="ORF">GBAR_LOCUS7826</name>
</gene>
<dbReference type="Pfam" id="PF13385">
    <property type="entry name" value="Laminin_G_3"/>
    <property type="match status" value="1"/>
</dbReference>
<sequence length="250" mass="27598">MVGSTLTTHAAVQDDGLILYFSFDSEKGGKIIDETGGKNDGDLVDGAKIVTDEVVHGKGAILFDGPGDSVTVDTFKELEDYTDNSFLFWLNFTKANSGGWDQIIAKKAPGSDRSPGIWTCNRVPLHIHYRFEPGNQGTNCAGPDGENDTFEIGEWYHIAGVKEDAKLAFYVNGKKVAEPGVPKEHRQGAEKMYIGKTGYQSAKFYLDDLYVYDRAVDADEVEDIMDGKLLPVEPEDKLATTWGQMKTRRD</sequence>
<evidence type="ECO:0000313" key="2">
    <source>
        <dbReference type="Proteomes" id="UP001174909"/>
    </source>
</evidence>
<dbReference type="InterPro" id="IPR013320">
    <property type="entry name" value="ConA-like_dom_sf"/>
</dbReference>